<sequence length="29" mass="3352">MQKYQVCGSRGCNCRENVSLHLLPNQYLP</sequence>
<dbReference type="Proteomes" id="UP001162483">
    <property type="component" value="Unassembled WGS sequence"/>
</dbReference>
<protein>
    <submittedName>
        <fullName evidence="1">Uncharacterized protein</fullName>
    </submittedName>
</protein>
<comment type="caution">
    <text evidence="1">The sequence shown here is derived from an EMBL/GenBank/DDBJ whole genome shotgun (WGS) entry which is preliminary data.</text>
</comment>
<organism evidence="1 2">
    <name type="scientific">Staurois parvus</name>
    <dbReference type="NCBI Taxonomy" id="386267"/>
    <lineage>
        <taxon>Eukaryota</taxon>
        <taxon>Metazoa</taxon>
        <taxon>Chordata</taxon>
        <taxon>Craniata</taxon>
        <taxon>Vertebrata</taxon>
        <taxon>Euteleostomi</taxon>
        <taxon>Amphibia</taxon>
        <taxon>Batrachia</taxon>
        <taxon>Anura</taxon>
        <taxon>Neobatrachia</taxon>
        <taxon>Ranoidea</taxon>
        <taxon>Ranidae</taxon>
        <taxon>Staurois</taxon>
    </lineage>
</organism>
<accession>A0ABN9AQB8</accession>
<evidence type="ECO:0000313" key="1">
    <source>
        <dbReference type="EMBL" id="CAI9538246.1"/>
    </source>
</evidence>
<proteinExistence type="predicted"/>
<dbReference type="EMBL" id="CATNWA010000821">
    <property type="protein sequence ID" value="CAI9538246.1"/>
    <property type="molecule type" value="Genomic_DNA"/>
</dbReference>
<name>A0ABN9AQB8_9NEOB</name>
<reference evidence="1" key="1">
    <citation type="submission" date="2023-05" db="EMBL/GenBank/DDBJ databases">
        <authorList>
            <person name="Stuckert A."/>
        </authorList>
    </citation>
    <scope>NUCLEOTIDE SEQUENCE</scope>
</reference>
<gene>
    <name evidence="1" type="ORF">SPARVUS_LOCUS1393166</name>
</gene>
<evidence type="ECO:0000313" key="2">
    <source>
        <dbReference type="Proteomes" id="UP001162483"/>
    </source>
</evidence>
<keyword evidence="2" id="KW-1185">Reference proteome</keyword>